<reference evidence="8" key="1">
    <citation type="submission" date="2023-12" db="EMBL/GenBank/DDBJ databases">
        <title>Fervidustalea candida gen. nov., sp. nov., a novel member of the family Paenibacillaceae isolated from a geothermal area.</title>
        <authorList>
            <person name="Li W.-J."/>
            <person name="Jiao J.-Y."/>
            <person name="Chen Y."/>
        </authorList>
    </citation>
    <scope>NUCLEOTIDE SEQUENCE</scope>
    <source>
        <strain evidence="8">SYSU GA230002</strain>
    </source>
</reference>
<evidence type="ECO:0000256" key="3">
    <source>
        <dbReference type="ARBA" id="ARBA00022801"/>
    </source>
</evidence>
<dbReference type="SMART" id="SM00245">
    <property type="entry name" value="TSPc"/>
    <property type="match status" value="1"/>
</dbReference>
<dbReference type="EMBL" id="JAYJLD010000021">
    <property type="protein sequence ID" value="MEB3102730.1"/>
    <property type="molecule type" value="Genomic_DNA"/>
</dbReference>
<dbReference type="Gene3D" id="3.90.226.10">
    <property type="entry name" value="2-enoyl-CoA Hydratase, Chain A, domain 1"/>
    <property type="match status" value="1"/>
</dbReference>
<dbReference type="NCBIfam" id="TIGR00225">
    <property type="entry name" value="prc"/>
    <property type="match status" value="1"/>
</dbReference>
<evidence type="ECO:0000313" key="9">
    <source>
        <dbReference type="Proteomes" id="UP001310386"/>
    </source>
</evidence>
<dbReference type="Gene3D" id="2.30.42.10">
    <property type="match status" value="1"/>
</dbReference>
<evidence type="ECO:0000256" key="2">
    <source>
        <dbReference type="ARBA" id="ARBA00022670"/>
    </source>
</evidence>
<sequence length="478" mass="52219">MKNRKQKYVTSGLLAVMLLMLPLATALAAAEVEPSQQTADQVRELILKYHVSAPAENKIPKTNINEMIKDLSDPYTQYFSPEDWQSFQNQIENHYVGIGIRLGQDEKGFYAVEVFPGSPAEKAAMKPGDYIVEVEGQPAAGKKMDQLVSSIIGPEGSSVHITIERSGKRHVLTLSRQSITIPVITTHYFQNGVGYIKLSDFSSDADEKIAAQLQAWNQQGMTALVLDLRENPGGLLDTAANIASLFIPQGVLIHTRDRNGIDQSLEISGGSSFNKKLVVLVNNHSASASEVLTGALQDYKIATVVGTRTYGKGSVQSIFPLQDGGYLKLTVEEYLTPLKRVVNKVGLNPDIVVPDDTAQLLTALHQAGMKRLELRLADHHLTVNGQQFNTTFPSLKSNGHTFIPSRILASLIDGTVSWNNSSKVLTIANGSGTRTFKDSIKNVKGTSYIDLYWFQKSFPAFQWKQDGNSLAISASGGN</sequence>
<dbReference type="InterPro" id="IPR029045">
    <property type="entry name" value="ClpP/crotonase-like_dom_sf"/>
</dbReference>
<feature type="domain" description="PDZ" evidence="7">
    <location>
        <begin position="96"/>
        <end position="167"/>
    </location>
</feature>
<comment type="caution">
    <text evidence="8">The sequence shown here is derived from an EMBL/GenBank/DDBJ whole genome shotgun (WGS) entry which is preliminary data.</text>
</comment>
<evidence type="ECO:0000256" key="4">
    <source>
        <dbReference type="ARBA" id="ARBA00022825"/>
    </source>
</evidence>
<dbReference type="Proteomes" id="UP001310386">
    <property type="component" value="Unassembled WGS sequence"/>
</dbReference>
<evidence type="ECO:0000313" key="8">
    <source>
        <dbReference type="EMBL" id="MEB3102730.1"/>
    </source>
</evidence>
<evidence type="ECO:0000256" key="1">
    <source>
        <dbReference type="ARBA" id="ARBA00009179"/>
    </source>
</evidence>
<dbReference type="CDD" id="cd07560">
    <property type="entry name" value="Peptidase_S41_CPP"/>
    <property type="match status" value="1"/>
</dbReference>
<dbReference type="SUPFAM" id="SSF52096">
    <property type="entry name" value="ClpP/crotonase"/>
    <property type="match status" value="1"/>
</dbReference>
<keyword evidence="4 5" id="KW-0720">Serine protease</keyword>
<dbReference type="PANTHER" id="PTHR32060">
    <property type="entry name" value="TAIL-SPECIFIC PROTEASE"/>
    <property type="match status" value="1"/>
</dbReference>
<organism evidence="8 9">
    <name type="scientific">Ferviditalea candida</name>
    <dbReference type="NCBI Taxonomy" id="3108399"/>
    <lineage>
        <taxon>Bacteria</taxon>
        <taxon>Bacillati</taxon>
        <taxon>Bacillota</taxon>
        <taxon>Bacilli</taxon>
        <taxon>Bacillales</taxon>
        <taxon>Paenibacillaceae</taxon>
        <taxon>Ferviditalea</taxon>
    </lineage>
</organism>
<feature type="chain" id="PRO_5046119193" evidence="6">
    <location>
        <begin position="29"/>
        <end position="478"/>
    </location>
</feature>
<dbReference type="InterPro" id="IPR041489">
    <property type="entry name" value="PDZ_6"/>
</dbReference>
<dbReference type="Pfam" id="PF17820">
    <property type="entry name" value="PDZ_6"/>
    <property type="match status" value="1"/>
</dbReference>
<evidence type="ECO:0000259" key="7">
    <source>
        <dbReference type="PROSITE" id="PS50106"/>
    </source>
</evidence>
<name>A0ABU5ZJP1_9BACL</name>
<dbReference type="PANTHER" id="PTHR32060:SF30">
    <property type="entry name" value="CARBOXY-TERMINAL PROCESSING PROTEASE CTPA"/>
    <property type="match status" value="1"/>
</dbReference>
<keyword evidence="9" id="KW-1185">Reference proteome</keyword>
<evidence type="ECO:0000256" key="5">
    <source>
        <dbReference type="RuleBase" id="RU004404"/>
    </source>
</evidence>
<dbReference type="InterPro" id="IPR004447">
    <property type="entry name" value="Peptidase_S41A"/>
</dbReference>
<gene>
    <name evidence="8" type="ORF">VF724_13755</name>
</gene>
<accession>A0ABU5ZJP1</accession>
<keyword evidence="2 5" id="KW-0645">Protease</keyword>
<dbReference type="InterPro" id="IPR001478">
    <property type="entry name" value="PDZ"/>
</dbReference>
<dbReference type="InterPro" id="IPR036034">
    <property type="entry name" value="PDZ_sf"/>
</dbReference>
<keyword evidence="6" id="KW-0732">Signal</keyword>
<dbReference type="InterPro" id="IPR005151">
    <property type="entry name" value="Tail-specific_protease"/>
</dbReference>
<evidence type="ECO:0000256" key="6">
    <source>
        <dbReference type="SAM" id="SignalP"/>
    </source>
</evidence>
<dbReference type="InterPro" id="IPR036582">
    <property type="entry name" value="Mao_N_sf"/>
</dbReference>
<dbReference type="Gene3D" id="3.30.750.44">
    <property type="match status" value="1"/>
</dbReference>
<dbReference type="RefSeq" id="WP_371754852.1">
    <property type="nucleotide sequence ID" value="NZ_JAYJLD010000021.1"/>
</dbReference>
<dbReference type="SUPFAM" id="SSF55383">
    <property type="entry name" value="Copper amine oxidase, domain N"/>
    <property type="match status" value="1"/>
</dbReference>
<protein>
    <submittedName>
        <fullName evidence="8">S41 family peptidase</fullName>
    </submittedName>
</protein>
<keyword evidence="3 5" id="KW-0378">Hydrolase</keyword>
<dbReference type="SMART" id="SM00228">
    <property type="entry name" value="PDZ"/>
    <property type="match status" value="1"/>
</dbReference>
<dbReference type="SUPFAM" id="SSF50156">
    <property type="entry name" value="PDZ domain-like"/>
    <property type="match status" value="1"/>
</dbReference>
<comment type="similarity">
    <text evidence="1 5">Belongs to the peptidase S41A family.</text>
</comment>
<dbReference type="Pfam" id="PF03572">
    <property type="entry name" value="Peptidase_S41"/>
    <property type="match status" value="1"/>
</dbReference>
<dbReference type="PROSITE" id="PS50106">
    <property type="entry name" value="PDZ"/>
    <property type="match status" value="1"/>
</dbReference>
<feature type="signal peptide" evidence="6">
    <location>
        <begin position="1"/>
        <end position="28"/>
    </location>
</feature>
<proteinExistence type="inferred from homology"/>
<dbReference type="CDD" id="cd06782">
    <property type="entry name" value="cpPDZ_CPP-like"/>
    <property type="match status" value="1"/>
</dbReference>